<evidence type="ECO:0000313" key="3">
    <source>
        <dbReference type="Proteomes" id="UP001226867"/>
    </source>
</evidence>
<dbReference type="Proteomes" id="UP001226867">
    <property type="component" value="Unassembled WGS sequence"/>
</dbReference>
<proteinExistence type="predicted"/>
<keyword evidence="3" id="KW-1185">Reference proteome</keyword>
<reference evidence="2 3" key="1">
    <citation type="submission" date="2023-07" db="EMBL/GenBank/DDBJ databases">
        <title>Sorghum-associated microbial communities from plants grown in Nebraska, USA.</title>
        <authorList>
            <person name="Schachtman D."/>
        </authorList>
    </citation>
    <scope>NUCLEOTIDE SEQUENCE [LARGE SCALE GENOMIC DNA]</scope>
    <source>
        <strain evidence="2 3">DS1607</strain>
    </source>
</reference>
<name>A0ABT9SBV9_9BURK</name>
<gene>
    <name evidence="2" type="ORF">J2W36_004108</name>
</gene>
<keyword evidence="1" id="KW-0812">Transmembrane</keyword>
<dbReference type="RefSeq" id="WP_307691604.1">
    <property type="nucleotide sequence ID" value="NZ_JAUSRO010000014.1"/>
</dbReference>
<dbReference type="EMBL" id="JAUSRO010000014">
    <property type="protein sequence ID" value="MDP9901838.1"/>
    <property type="molecule type" value="Genomic_DNA"/>
</dbReference>
<protein>
    <submittedName>
        <fullName evidence="2">Uncharacterized protein</fullName>
    </submittedName>
</protein>
<organism evidence="2 3">
    <name type="scientific">Variovorax ginsengisoli</name>
    <dbReference type="NCBI Taxonomy" id="363844"/>
    <lineage>
        <taxon>Bacteria</taxon>
        <taxon>Pseudomonadati</taxon>
        <taxon>Pseudomonadota</taxon>
        <taxon>Betaproteobacteria</taxon>
        <taxon>Burkholderiales</taxon>
        <taxon>Comamonadaceae</taxon>
        <taxon>Variovorax</taxon>
    </lineage>
</organism>
<accession>A0ABT9SBV9</accession>
<feature type="transmembrane region" description="Helical" evidence="1">
    <location>
        <begin position="6"/>
        <end position="24"/>
    </location>
</feature>
<sequence length="53" mass="5650">MFRHFWSIVTIVMCSGGFTGYSLIRVASLADAADEAVIAAQDGAENHKAPPRA</sequence>
<keyword evidence="1" id="KW-0472">Membrane</keyword>
<keyword evidence="1" id="KW-1133">Transmembrane helix</keyword>
<comment type="caution">
    <text evidence="2">The sequence shown here is derived from an EMBL/GenBank/DDBJ whole genome shotgun (WGS) entry which is preliminary data.</text>
</comment>
<evidence type="ECO:0000313" key="2">
    <source>
        <dbReference type="EMBL" id="MDP9901838.1"/>
    </source>
</evidence>
<evidence type="ECO:0000256" key="1">
    <source>
        <dbReference type="SAM" id="Phobius"/>
    </source>
</evidence>